<dbReference type="PANTHER" id="PTHR22741:SF10">
    <property type="entry name" value="COILED-COIL DOMAIN-CONTAINING PROTEIN CG32809"/>
    <property type="match status" value="1"/>
</dbReference>
<dbReference type="OrthoDB" id="783096at2759"/>
<keyword evidence="6" id="KW-1185">Reference proteome</keyword>
<dbReference type="InterPro" id="IPR051825">
    <property type="entry name" value="SRCIN1"/>
</dbReference>
<dbReference type="SMART" id="SM00806">
    <property type="entry name" value="AIP3"/>
    <property type="match status" value="1"/>
</dbReference>
<accession>A0A2T9YH94</accession>
<evidence type="ECO:0000259" key="4">
    <source>
        <dbReference type="SMART" id="SM00806"/>
    </source>
</evidence>
<evidence type="ECO:0000313" key="6">
    <source>
        <dbReference type="Proteomes" id="UP000245699"/>
    </source>
</evidence>
<dbReference type="InterPro" id="IPR022782">
    <property type="entry name" value="AIP3-like_C"/>
</dbReference>
<feature type="domain" description="Actin interacting protein 3 C-terminal" evidence="4">
    <location>
        <begin position="292"/>
        <end position="647"/>
    </location>
</feature>
<dbReference type="Pfam" id="PF03915">
    <property type="entry name" value="AIP3"/>
    <property type="match status" value="1"/>
</dbReference>
<keyword evidence="1 2" id="KW-0175">Coiled coil</keyword>
<dbReference type="InterPro" id="IPR005613">
    <property type="entry name" value="AIP3_C"/>
</dbReference>
<evidence type="ECO:0000256" key="3">
    <source>
        <dbReference type="SAM" id="MobiDB-lite"/>
    </source>
</evidence>
<dbReference type="GO" id="GO:0030010">
    <property type="term" value="P:establishment of cell polarity"/>
    <property type="evidence" value="ECO:0007669"/>
    <property type="project" value="TreeGrafter"/>
</dbReference>
<feature type="coiled-coil region" evidence="2">
    <location>
        <begin position="391"/>
        <end position="449"/>
    </location>
</feature>
<dbReference type="Proteomes" id="UP000245699">
    <property type="component" value="Unassembled WGS sequence"/>
</dbReference>
<gene>
    <name evidence="5" type="ORF">BB559_004033</name>
</gene>
<evidence type="ECO:0000256" key="1">
    <source>
        <dbReference type="ARBA" id="ARBA00023054"/>
    </source>
</evidence>
<dbReference type="AlphaFoldDB" id="A0A2T9YH94"/>
<dbReference type="EMBL" id="MBFT01000402">
    <property type="protein sequence ID" value="PVU91654.1"/>
    <property type="molecule type" value="Genomic_DNA"/>
</dbReference>
<protein>
    <recommendedName>
        <fullName evidence="4">Actin interacting protein 3 C-terminal domain-containing protein</fullName>
    </recommendedName>
</protein>
<feature type="compositionally biased region" description="Basic and acidic residues" evidence="3">
    <location>
        <begin position="193"/>
        <end position="209"/>
    </location>
</feature>
<dbReference type="GO" id="GO:0005519">
    <property type="term" value="F:cytoskeletal regulatory protein binding"/>
    <property type="evidence" value="ECO:0007669"/>
    <property type="project" value="InterPro"/>
</dbReference>
<comment type="caution">
    <text evidence="5">The sequence shown here is derived from an EMBL/GenBank/DDBJ whole genome shotgun (WGS) entry which is preliminary data.</text>
</comment>
<organism evidence="5 6">
    <name type="scientific">Furculomyces boomerangus</name>
    <dbReference type="NCBI Taxonomy" id="61424"/>
    <lineage>
        <taxon>Eukaryota</taxon>
        <taxon>Fungi</taxon>
        <taxon>Fungi incertae sedis</taxon>
        <taxon>Zoopagomycota</taxon>
        <taxon>Kickxellomycotina</taxon>
        <taxon>Harpellomycetes</taxon>
        <taxon>Harpellales</taxon>
        <taxon>Harpellaceae</taxon>
        <taxon>Furculomyces</taxon>
    </lineage>
</organism>
<dbReference type="GO" id="GO:0051286">
    <property type="term" value="C:cell tip"/>
    <property type="evidence" value="ECO:0007669"/>
    <property type="project" value="TreeGrafter"/>
</dbReference>
<sequence>MRHFKTPNSLEEIIEQDDKDDPLPRMKLVGTGNVTNGKKVKEIELDVKDRRATIIGPSVPPKEQSIYTKETRNTNSLFEVGTRHQQGINKIFLQYGTRIKKSNLKGFRSAVSLISLFSDSFSDQNIDWMKQYQDNEIKRGIVPFLVKDFSSQIFYELEDFKDLQENCIVKWNLDQPDEPSNSHHKKPQSVQLDEIHTEQKTEAQTKDTDNSETIRVLGSEINNLKISILDINEQLVTLPKTLGSLVKESIDQINNNLSTKSVETKQLDQEQLENNIVGILESRIVSSIQKIIQEKSVDSLVSNDHEGASRESANTLVSVTEDEVNSLKGELESTTKALNEEKIKMKKLKGKFLDLGRDNRLMSERIAELEKNGTEENVELMKKSLEDKKRITELENVIEEMKGKLASSDKESIQRRNLNTEKNNIKESYNKLGAKMEDLEILVNELRKDVVIRKSTPTAGLISRANSDLEGVLTESIDLLEFIKKVMPTWKSIWAKELKDIVNEQQFAKQIESELSDLKNDTNVLLDVLEKLQAVCDLKKENSAGKSVSPTTISAKLYERSLASGIYDGENAIGDLKRHIMDEINSVNIDSDSRLEAIEISEKLRKFELSSRTNDFETELANFVAENKFKSKGGINEIEEKLQTKNADLLKNLNAK</sequence>
<proteinExistence type="predicted"/>
<dbReference type="Gene3D" id="1.20.58.1540">
    <property type="entry name" value="Actin interacting protein 3, C-terminal domain"/>
    <property type="match status" value="1"/>
</dbReference>
<dbReference type="STRING" id="61424.A0A2T9YH94"/>
<evidence type="ECO:0000256" key="2">
    <source>
        <dbReference type="SAM" id="Coils"/>
    </source>
</evidence>
<dbReference type="GO" id="GO:0005737">
    <property type="term" value="C:cytoplasm"/>
    <property type="evidence" value="ECO:0007669"/>
    <property type="project" value="TreeGrafter"/>
</dbReference>
<feature type="coiled-coil region" evidence="2">
    <location>
        <begin position="324"/>
        <end position="351"/>
    </location>
</feature>
<evidence type="ECO:0000313" key="5">
    <source>
        <dbReference type="EMBL" id="PVU91654.1"/>
    </source>
</evidence>
<name>A0A2T9YH94_9FUNG</name>
<feature type="region of interest" description="Disordered" evidence="3">
    <location>
        <begin position="174"/>
        <end position="211"/>
    </location>
</feature>
<dbReference type="PANTHER" id="PTHR22741">
    <property type="entry name" value="P140CAP/SNIP-RELATED"/>
    <property type="match status" value="1"/>
</dbReference>
<reference evidence="5 6" key="1">
    <citation type="journal article" date="2018" name="MBio">
        <title>Comparative Genomics Reveals the Core Gene Toolbox for the Fungus-Insect Symbiosis.</title>
        <authorList>
            <person name="Wang Y."/>
            <person name="Stata M."/>
            <person name="Wang W."/>
            <person name="Stajich J.E."/>
            <person name="White M.M."/>
            <person name="Moncalvo J.M."/>
        </authorList>
    </citation>
    <scope>NUCLEOTIDE SEQUENCE [LARGE SCALE GENOMIC DNA]</scope>
    <source>
        <strain evidence="5 6">AUS-77-4</strain>
    </source>
</reference>